<keyword evidence="8 9" id="KW-0472">Membrane</keyword>
<evidence type="ECO:0000256" key="4">
    <source>
        <dbReference type="ARBA" id="ARBA00022692"/>
    </source>
</evidence>
<keyword evidence="4 9" id="KW-0812">Transmembrane</keyword>
<dbReference type="InterPro" id="IPR036640">
    <property type="entry name" value="ABC1_TM_sf"/>
</dbReference>
<protein>
    <recommendedName>
        <fullName evidence="14">Bile salt export pump</fullName>
    </recommendedName>
</protein>
<dbReference type="GO" id="GO:0015421">
    <property type="term" value="F:ABC-type oligopeptide transporter activity"/>
    <property type="evidence" value="ECO:0007669"/>
    <property type="project" value="TreeGrafter"/>
</dbReference>
<dbReference type="GO" id="GO:0016887">
    <property type="term" value="F:ATP hydrolysis activity"/>
    <property type="evidence" value="ECO:0007669"/>
    <property type="project" value="InterPro"/>
</dbReference>
<accession>A0A813DBV8</accession>
<dbReference type="EMBL" id="CAJNNV010001608">
    <property type="protein sequence ID" value="CAE8585392.1"/>
    <property type="molecule type" value="Genomic_DNA"/>
</dbReference>
<feature type="transmembrane region" description="Helical" evidence="9">
    <location>
        <begin position="6"/>
        <end position="28"/>
    </location>
</feature>
<dbReference type="Pfam" id="PF00005">
    <property type="entry name" value="ABC_tran"/>
    <property type="match status" value="1"/>
</dbReference>
<keyword evidence="13" id="KW-1185">Reference proteome</keyword>
<dbReference type="GO" id="GO:0005886">
    <property type="term" value="C:plasma membrane"/>
    <property type="evidence" value="ECO:0007669"/>
    <property type="project" value="UniProtKB-SubCell"/>
</dbReference>
<dbReference type="Proteomes" id="UP000654075">
    <property type="component" value="Unassembled WGS sequence"/>
</dbReference>
<dbReference type="InterPro" id="IPR003593">
    <property type="entry name" value="AAA+_ATPase"/>
</dbReference>
<dbReference type="PROSITE" id="PS00211">
    <property type="entry name" value="ABC_TRANSPORTER_1"/>
    <property type="match status" value="1"/>
</dbReference>
<evidence type="ECO:0000256" key="2">
    <source>
        <dbReference type="ARBA" id="ARBA00022448"/>
    </source>
</evidence>
<feature type="domain" description="ABC transmembrane type-1" evidence="11">
    <location>
        <begin position="414"/>
        <end position="702"/>
    </location>
</feature>
<comment type="subcellular location">
    <subcellularLocation>
        <location evidence="1">Cell membrane</location>
        <topology evidence="1">Multi-pass membrane protein</topology>
    </subcellularLocation>
</comment>
<dbReference type="OrthoDB" id="6500128at2759"/>
<dbReference type="InterPro" id="IPR011527">
    <property type="entry name" value="ABC1_TM_dom"/>
</dbReference>
<dbReference type="PROSITE" id="PS50893">
    <property type="entry name" value="ABC_TRANSPORTER_2"/>
    <property type="match status" value="1"/>
</dbReference>
<dbReference type="SMART" id="SM00382">
    <property type="entry name" value="AAA"/>
    <property type="match status" value="1"/>
</dbReference>
<evidence type="ECO:0000256" key="8">
    <source>
        <dbReference type="ARBA" id="ARBA00023136"/>
    </source>
</evidence>
<dbReference type="CDD" id="cd07346">
    <property type="entry name" value="ABC_6TM_exporters"/>
    <property type="match status" value="1"/>
</dbReference>
<feature type="domain" description="ABC transporter" evidence="10">
    <location>
        <begin position="738"/>
        <end position="980"/>
    </location>
</feature>
<evidence type="ECO:0000256" key="1">
    <source>
        <dbReference type="ARBA" id="ARBA00004651"/>
    </source>
</evidence>
<dbReference type="InterPro" id="IPR027417">
    <property type="entry name" value="P-loop_NTPase"/>
</dbReference>
<sequence>MGKIGNFFSYVGVATSFATFIIGLLYLWNKPPKFKLKFDCPWSDPDEYTFWVDCNQEWSSSWGMVGLPNWICFLMGTGGLLMAAPGALEVVGFPKNFLQYGIFLFAQAILANFGQCGKLGVFTGFASVTVASVYFVLGALDVYAQLVSLQLALNQMAKTERAATAAIRGDRSPISGFTMLTLVKASRKNRVQLLQVSELIAVLLIVGDTTASEKVHWAERLLREGWGQKVSRGKFGHDLGKVKGVLEFTVVQKGHTTGDKLAFRASAEESFASWTEAGNWRSSHGLQHGCSDSRCVVKQTRRLNAAGSGDPQASSGDPLRASTSAVALAGAAAGWSQRRQRNRQSCGRALDVASGRRLGRRGARHGKFWSDERSEAERACSKDSKGVEFTDQGLGSRLWREFRAQARPGLLVPATLISMSRGATSALRASLSGRLLDTAINARAASGASDALAEFAPLAALYFVAALYGYVANVVEGILFALARWDMSMAMRQKLFKALMCQEVAFFEQNSSGALVSRLTNDSDQMQNVLNRAPETLVTNLLRCVISLVMMAQAHPQLTFVSVLPLPFAFWLARKTGKVVGRFGVMQNDALARVNAVASEALANAKAVQLAGAEATEVKEYSTAIGRYLDVIKQTLFKETSLRFVSSLVNDACTDVPLMLLACWLIARGELSVGQFYTYRTLLLTYRRGFRELAELFTGVSRAKAVSQRYFELTDREPLVRSQSNAKRLEASSVRGEVELRGVSFRYPGQDVWALKDVSIRARPGEVVALVGSSGAGKSTVLRLLARLADPDEGTVLLDGVDLREIDLGDLRRCLAVVDQDPALFDRTVRENIAYGLPETSEGEVGSDERIRRAAKASRAADFVEALPAGYEERLGERGSRLSGGQRQRLAIARAMARDAPLVLMDEPTSALDGESEEAVAESISALAAQGRTVVVAAHRLGTVARADRLLVLEGGMIVEEGTRKELLARPESRYRAVVEPSLSSD</sequence>
<dbReference type="Gene3D" id="1.20.1560.10">
    <property type="entry name" value="ABC transporter type 1, transmembrane domain"/>
    <property type="match status" value="1"/>
</dbReference>
<dbReference type="Pfam" id="PF00664">
    <property type="entry name" value="ABC_membrane"/>
    <property type="match status" value="1"/>
</dbReference>
<keyword evidence="6" id="KW-0067">ATP-binding</keyword>
<dbReference type="FunFam" id="3.40.50.300:FF:000221">
    <property type="entry name" value="Multidrug ABC transporter ATP-binding protein"/>
    <property type="match status" value="1"/>
</dbReference>
<evidence type="ECO:0000259" key="10">
    <source>
        <dbReference type="PROSITE" id="PS50893"/>
    </source>
</evidence>
<feature type="transmembrane region" description="Helical" evidence="9">
    <location>
        <begin position="70"/>
        <end position="91"/>
    </location>
</feature>
<proteinExistence type="predicted"/>
<dbReference type="Gene3D" id="3.40.50.300">
    <property type="entry name" value="P-loop containing nucleotide triphosphate hydrolases"/>
    <property type="match status" value="1"/>
</dbReference>
<evidence type="ECO:0000313" key="12">
    <source>
        <dbReference type="EMBL" id="CAE8585392.1"/>
    </source>
</evidence>
<keyword evidence="7 9" id="KW-1133">Transmembrane helix</keyword>
<dbReference type="AlphaFoldDB" id="A0A813DBV8"/>
<name>A0A813DBV8_POLGL</name>
<dbReference type="PANTHER" id="PTHR43394">
    <property type="entry name" value="ATP-DEPENDENT PERMEASE MDL1, MITOCHONDRIAL"/>
    <property type="match status" value="1"/>
</dbReference>
<keyword evidence="3" id="KW-1003">Cell membrane</keyword>
<dbReference type="InterPro" id="IPR003439">
    <property type="entry name" value="ABC_transporter-like_ATP-bd"/>
</dbReference>
<keyword evidence="2" id="KW-0813">Transport</keyword>
<dbReference type="InterPro" id="IPR017871">
    <property type="entry name" value="ABC_transporter-like_CS"/>
</dbReference>
<dbReference type="InterPro" id="IPR039421">
    <property type="entry name" value="Type_1_exporter"/>
</dbReference>
<evidence type="ECO:0000256" key="9">
    <source>
        <dbReference type="SAM" id="Phobius"/>
    </source>
</evidence>
<evidence type="ECO:0000256" key="3">
    <source>
        <dbReference type="ARBA" id="ARBA00022475"/>
    </source>
</evidence>
<feature type="transmembrane region" description="Helical" evidence="9">
    <location>
        <begin position="459"/>
        <end position="483"/>
    </location>
</feature>
<evidence type="ECO:0000313" key="13">
    <source>
        <dbReference type="Proteomes" id="UP000654075"/>
    </source>
</evidence>
<feature type="transmembrane region" description="Helical" evidence="9">
    <location>
        <begin position="97"/>
        <end position="114"/>
    </location>
</feature>
<dbReference type="SUPFAM" id="SSF52540">
    <property type="entry name" value="P-loop containing nucleoside triphosphate hydrolases"/>
    <property type="match status" value="1"/>
</dbReference>
<evidence type="ECO:0000256" key="7">
    <source>
        <dbReference type="ARBA" id="ARBA00022989"/>
    </source>
</evidence>
<evidence type="ECO:0000259" key="11">
    <source>
        <dbReference type="PROSITE" id="PS50929"/>
    </source>
</evidence>
<dbReference type="GO" id="GO:0005524">
    <property type="term" value="F:ATP binding"/>
    <property type="evidence" value="ECO:0007669"/>
    <property type="project" value="UniProtKB-KW"/>
</dbReference>
<reference evidence="12" key="1">
    <citation type="submission" date="2021-02" db="EMBL/GenBank/DDBJ databases">
        <authorList>
            <person name="Dougan E. K."/>
            <person name="Rhodes N."/>
            <person name="Thang M."/>
            <person name="Chan C."/>
        </authorList>
    </citation>
    <scope>NUCLEOTIDE SEQUENCE</scope>
</reference>
<dbReference type="PANTHER" id="PTHR43394:SF1">
    <property type="entry name" value="ATP-BINDING CASSETTE SUB-FAMILY B MEMBER 10, MITOCHONDRIAL"/>
    <property type="match status" value="1"/>
</dbReference>
<evidence type="ECO:0008006" key="14">
    <source>
        <dbReference type="Google" id="ProtNLM"/>
    </source>
</evidence>
<evidence type="ECO:0000256" key="5">
    <source>
        <dbReference type="ARBA" id="ARBA00022741"/>
    </source>
</evidence>
<comment type="caution">
    <text evidence="12">The sequence shown here is derived from an EMBL/GenBank/DDBJ whole genome shotgun (WGS) entry which is preliminary data.</text>
</comment>
<gene>
    <name evidence="12" type="ORF">PGLA1383_LOCUS4301</name>
</gene>
<feature type="transmembrane region" description="Helical" evidence="9">
    <location>
        <begin position="121"/>
        <end position="140"/>
    </location>
</feature>
<evidence type="ECO:0000256" key="6">
    <source>
        <dbReference type="ARBA" id="ARBA00022840"/>
    </source>
</evidence>
<keyword evidence="5" id="KW-0547">Nucleotide-binding</keyword>
<organism evidence="12 13">
    <name type="scientific">Polarella glacialis</name>
    <name type="common">Dinoflagellate</name>
    <dbReference type="NCBI Taxonomy" id="89957"/>
    <lineage>
        <taxon>Eukaryota</taxon>
        <taxon>Sar</taxon>
        <taxon>Alveolata</taxon>
        <taxon>Dinophyceae</taxon>
        <taxon>Suessiales</taxon>
        <taxon>Suessiaceae</taxon>
        <taxon>Polarella</taxon>
    </lineage>
</organism>
<dbReference type="SUPFAM" id="SSF90123">
    <property type="entry name" value="ABC transporter transmembrane region"/>
    <property type="match status" value="1"/>
</dbReference>
<dbReference type="PROSITE" id="PS50929">
    <property type="entry name" value="ABC_TM1F"/>
    <property type="match status" value="1"/>
</dbReference>